<dbReference type="Proteomes" id="UP001177670">
    <property type="component" value="Unassembled WGS sequence"/>
</dbReference>
<feature type="region of interest" description="Disordered" evidence="1">
    <location>
        <begin position="93"/>
        <end position="112"/>
    </location>
</feature>
<protein>
    <submittedName>
        <fullName evidence="2">Uncharacterized protein</fullName>
    </submittedName>
</protein>
<evidence type="ECO:0000313" key="2">
    <source>
        <dbReference type="EMBL" id="KAK1118192.1"/>
    </source>
</evidence>
<organism evidence="2 3">
    <name type="scientific">Melipona bicolor</name>
    <dbReference type="NCBI Taxonomy" id="60889"/>
    <lineage>
        <taxon>Eukaryota</taxon>
        <taxon>Metazoa</taxon>
        <taxon>Ecdysozoa</taxon>
        <taxon>Arthropoda</taxon>
        <taxon>Hexapoda</taxon>
        <taxon>Insecta</taxon>
        <taxon>Pterygota</taxon>
        <taxon>Neoptera</taxon>
        <taxon>Endopterygota</taxon>
        <taxon>Hymenoptera</taxon>
        <taxon>Apocrita</taxon>
        <taxon>Aculeata</taxon>
        <taxon>Apoidea</taxon>
        <taxon>Anthophila</taxon>
        <taxon>Apidae</taxon>
        <taxon>Melipona</taxon>
    </lineage>
</organism>
<comment type="caution">
    <text evidence="2">The sequence shown here is derived from an EMBL/GenBank/DDBJ whole genome shotgun (WGS) entry which is preliminary data.</text>
</comment>
<dbReference type="EMBL" id="JAHYIQ010000044">
    <property type="protein sequence ID" value="KAK1118192.1"/>
    <property type="molecule type" value="Genomic_DNA"/>
</dbReference>
<proteinExistence type="predicted"/>
<evidence type="ECO:0000256" key="1">
    <source>
        <dbReference type="SAM" id="MobiDB-lite"/>
    </source>
</evidence>
<sequence length="127" mass="14793">MCLNKFGLLFVDYPLSKAKSTSTNSTYPIYLPQIDRPKKTTTKDQLLGQIDSFKFHPVDQGAGSIKRKIDEWRYGFAIGAKVDAFSRDELLTWNGKTEPGNREKERAREKEESVRVRRVQTWHRLKM</sequence>
<evidence type="ECO:0000313" key="3">
    <source>
        <dbReference type="Proteomes" id="UP001177670"/>
    </source>
</evidence>
<keyword evidence="3" id="KW-1185">Reference proteome</keyword>
<gene>
    <name evidence="2" type="ORF">K0M31_015239</name>
</gene>
<name>A0AA40FFR0_9HYME</name>
<feature type="compositionally biased region" description="Basic and acidic residues" evidence="1">
    <location>
        <begin position="99"/>
        <end position="112"/>
    </location>
</feature>
<dbReference type="AlphaFoldDB" id="A0AA40FFR0"/>
<accession>A0AA40FFR0</accession>
<reference evidence="2" key="1">
    <citation type="submission" date="2021-10" db="EMBL/GenBank/DDBJ databases">
        <title>Melipona bicolor Genome sequencing and assembly.</title>
        <authorList>
            <person name="Araujo N.S."/>
            <person name="Arias M.C."/>
        </authorList>
    </citation>
    <scope>NUCLEOTIDE SEQUENCE</scope>
    <source>
        <strain evidence="2">USP_2M_L1-L4_2017</strain>
        <tissue evidence="2">Whole body</tissue>
    </source>
</reference>